<dbReference type="STRING" id="1249483.LEP1GSC202_3946"/>
<dbReference type="GO" id="GO:0033202">
    <property type="term" value="C:DNA helicase complex"/>
    <property type="evidence" value="ECO:0007669"/>
    <property type="project" value="TreeGrafter"/>
</dbReference>
<feature type="binding site" evidence="12">
    <location>
        <begin position="25"/>
        <end position="32"/>
    </location>
    <ligand>
        <name>ATP</name>
        <dbReference type="ChEBI" id="CHEBI:30616"/>
    </ligand>
</feature>
<dbReference type="RefSeq" id="WP_015675918.1">
    <property type="nucleotide sequence ID" value="NZ_AOGX02000008.1"/>
</dbReference>
<dbReference type="EMBL" id="AOGX02000008">
    <property type="protein sequence ID" value="EOQ90598.1"/>
    <property type="molecule type" value="Genomic_DNA"/>
</dbReference>
<comment type="similarity">
    <text evidence="1">Belongs to the helicase family. UvrD subfamily.</text>
</comment>
<dbReference type="InterPro" id="IPR000212">
    <property type="entry name" value="DNA_helicase_UvrD/REP"/>
</dbReference>
<dbReference type="PANTHER" id="PTHR11070:SF2">
    <property type="entry name" value="ATP-DEPENDENT DNA HELICASE SRS2"/>
    <property type="match status" value="1"/>
</dbReference>
<feature type="domain" description="UvrD-like helicase C-terminal" evidence="14">
    <location>
        <begin position="285"/>
        <end position="557"/>
    </location>
</feature>
<accession>A0A5E8HIZ1</accession>
<keyword evidence="5 12" id="KW-0067">ATP-binding</keyword>
<dbReference type="Pfam" id="PF00580">
    <property type="entry name" value="UvrD-helicase"/>
    <property type="match status" value="1"/>
</dbReference>
<keyword evidence="3 12" id="KW-0378">Hydrolase</keyword>
<name>A0A5E8HIZ1_9LEPT</name>
<dbReference type="GO" id="GO:0016887">
    <property type="term" value="F:ATP hydrolysis activity"/>
    <property type="evidence" value="ECO:0007669"/>
    <property type="project" value="RHEA"/>
</dbReference>
<dbReference type="GO" id="GO:0043138">
    <property type="term" value="F:3'-5' DNA helicase activity"/>
    <property type="evidence" value="ECO:0007669"/>
    <property type="project" value="UniProtKB-EC"/>
</dbReference>
<evidence type="ECO:0000256" key="8">
    <source>
        <dbReference type="ARBA" id="ARBA00034617"/>
    </source>
</evidence>
<dbReference type="InterPro" id="IPR014017">
    <property type="entry name" value="DNA_helicase_UvrD-like_C"/>
</dbReference>
<comment type="catalytic activity">
    <reaction evidence="11">
        <text>ATP + H2O = ADP + phosphate + H(+)</text>
        <dbReference type="Rhea" id="RHEA:13065"/>
        <dbReference type="ChEBI" id="CHEBI:15377"/>
        <dbReference type="ChEBI" id="CHEBI:15378"/>
        <dbReference type="ChEBI" id="CHEBI:30616"/>
        <dbReference type="ChEBI" id="CHEBI:43474"/>
        <dbReference type="ChEBI" id="CHEBI:456216"/>
        <dbReference type="EC" id="5.6.2.4"/>
    </reaction>
</comment>
<dbReference type="GO" id="GO:0003677">
    <property type="term" value="F:DNA binding"/>
    <property type="evidence" value="ECO:0007669"/>
    <property type="project" value="UniProtKB-KW"/>
</dbReference>
<reference evidence="15 16" key="1">
    <citation type="submission" date="2013-04" db="EMBL/GenBank/DDBJ databases">
        <authorList>
            <person name="Harkins D.M."/>
            <person name="Durkin A.S."/>
            <person name="Brinkac L.M."/>
            <person name="Haft D.H."/>
            <person name="Selengut J.D."/>
            <person name="Sanka R."/>
            <person name="DePew J."/>
            <person name="Purushe J."/>
            <person name="Hartskeerl R.A."/>
            <person name="Ahmed A."/>
            <person name="van der Linden H."/>
            <person name="Goris M.G.A."/>
            <person name="Vinetz J.M."/>
            <person name="Sutton G.G."/>
            <person name="Nierman W.C."/>
            <person name="Fouts D.E."/>
        </authorList>
    </citation>
    <scope>NUCLEOTIDE SEQUENCE [LARGE SCALE GENOMIC DNA]</scope>
    <source>
        <strain evidence="15 16">Sao Paulo</strain>
    </source>
</reference>
<dbReference type="InterPro" id="IPR027417">
    <property type="entry name" value="P-loop_NTPase"/>
</dbReference>
<protein>
    <recommendedName>
        <fullName evidence="9">DNA 3'-5' helicase</fullName>
        <ecNumber evidence="9">5.6.2.4</ecNumber>
    </recommendedName>
    <alternativeName>
        <fullName evidence="10">DNA 3'-5' helicase II</fullName>
    </alternativeName>
</protein>
<evidence type="ECO:0000256" key="11">
    <source>
        <dbReference type="ARBA" id="ARBA00048988"/>
    </source>
</evidence>
<dbReference type="Proteomes" id="UP000013996">
    <property type="component" value="Unassembled WGS sequence"/>
</dbReference>
<dbReference type="Gene3D" id="1.10.486.10">
    <property type="entry name" value="PCRA, domain 4"/>
    <property type="match status" value="1"/>
</dbReference>
<dbReference type="InterPro" id="IPR013986">
    <property type="entry name" value="DExx_box_DNA_helicase_dom_sf"/>
</dbReference>
<dbReference type="PANTHER" id="PTHR11070">
    <property type="entry name" value="UVRD / RECB / PCRA DNA HELICASE FAMILY MEMBER"/>
    <property type="match status" value="1"/>
</dbReference>
<dbReference type="PROSITE" id="PS51198">
    <property type="entry name" value="UVRD_HELICASE_ATP_BIND"/>
    <property type="match status" value="1"/>
</dbReference>
<evidence type="ECO:0000256" key="10">
    <source>
        <dbReference type="ARBA" id="ARBA00034923"/>
    </source>
</evidence>
<evidence type="ECO:0000259" key="13">
    <source>
        <dbReference type="PROSITE" id="PS51198"/>
    </source>
</evidence>
<keyword evidence="6" id="KW-0238">DNA-binding</keyword>
<evidence type="ECO:0000313" key="15">
    <source>
        <dbReference type="EMBL" id="EOQ90598.1"/>
    </source>
</evidence>
<keyword evidence="4 12" id="KW-0347">Helicase</keyword>
<dbReference type="Pfam" id="PF21196">
    <property type="entry name" value="PcrA_UvrD_tudor"/>
    <property type="match status" value="1"/>
</dbReference>
<keyword evidence="7" id="KW-0413">Isomerase</keyword>
<keyword evidence="2 12" id="KW-0547">Nucleotide-binding</keyword>
<dbReference type="Gene3D" id="3.40.50.300">
    <property type="entry name" value="P-loop containing nucleotide triphosphate hydrolases"/>
    <property type="match status" value="2"/>
</dbReference>
<organism evidence="15 16">
    <name type="scientific">Leptospira yanagawae serovar Saopaulo str. Sao Paulo = ATCC 700523</name>
    <dbReference type="NCBI Taxonomy" id="1249483"/>
    <lineage>
        <taxon>Bacteria</taxon>
        <taxon>Pseudomonadati</taxon>
        <taxon>Spirochaetota</taxon>
        <taxon>Spirochaetia</taxon>
        <taxon>Leptospirales</taxon>
        <taxon>Leptospiraceae</taxon>
        <taxon>Leptospira</taxon>
    </lineage>
</organism>
<evidence type="ECO:0000256" key="12">
    <source>
        <dbReference type="PROSITE-ProRule" id="PRU00560"/>
    </source>
</evidence>
<feature type="domain" description="UvrD-like helicase ATP-binding" evidence="13">
    <location>
        <begin position="4"/>
        <end position="284"/>
    </location>
</feature>
<gene>
    <name evidence="15" type="ORF">LEP1GSC202_3946</name>
</gene>
<dbReference type="EC" id="5.6.2.4" evidence="9"/>
<dbReference type="CDD" id="cd17932">
    <property type="entry name" value="DEXQc_UvrD"/>
    <property type="match status" value="1"/>
</dbReference>
<evidence type="ECO:0000256" key="5">
    <source>
        <dbReference type="ARBA" id="ARBA00022840"/>
    </source>
</evidence>
<dbReference type="SUPFAM" id="SSF52540">
    <property type="entry name" value="P-loop containing nucleoside triphosphate hydrolases"/>
    <property type="match status" value="1"/>
</dbReference>
<evidence type="ECO:0000313" key="16">
    <source>
        <dbReference type="Proteomes" id="UP000013996"/>
    </source>
</evidence>
<dbReference type="PROSITE" id="PS51217">
    <property type="entry name" value="UVRD_HELICASE_CTER"/>
    <property type="match status" value="1"/>
</dbReference>
<evidence type="ECO:0000256" key="3">
    <source>
        <dbReference type="ARBA" id="ARBA00022801"/>
    </source>
</evidence>
<proteinExistence type="inferred from homology"/>
<comment type="caution">
    <text evidence="15">The sequence shown here is derived from an EMBL/GenBank/DDBJ whole genome shotgun (WGS) entry which is preliminary data.</text>
</comment>
<comment type="catalytic activity">
    <reaction evidence="8">
        <text>Couples ATP hydrolysis with the unwinding of duplex DNA by translocating in the 3'-5' direction.</text>
        <dbReference type="EC" id="5.6.2.4"/>
    </reaction>
</comment>
<dbReference type="GO" id="GO:0005829">
    <property type="term" value="C:cytosol"/>
    <property type="evidence" value="ECO:0007669"/>
    <property type="project" value="TreeGrafter"/>
</dbReference>
<dbReference type="GO" id="GO:0005524">
    <property type="term" value="F:ATP binding"/>
    <property type="evidence" value="ECO:0007669"/>
    <property type="project" value="UniProtKB-UniRule"/>
</dbReference>
<dbReference type="AlphaFoldDB" id="A0A5E8HIZ1"/>
<dbReference type="Pfam" id="PF13361">
    <property type="entry name" value="UvrD_C"/>
    <property type="match status" value="1"/>
</dbReference>
<evidence type="ECO:0000256" key="7">
    <source>
        <dbReference type="ARBA" id="ARBA00023235"/>
    </source>
</evidence>
<evidence type="ECO:0000256" key="2">
    <source>
        <dbReference type="ARBA" id="ARBA00022741"/>
    </source>
</evidence>
<dbReference type="CDD" id="cd18807">
    <property type="entry name" value="SF1_C_UvrD"/>
    <property type="match status" value="1"/>
</dbReference>
<sequence>MELASLNDEQRLAVETVDGPLLILAGAGSGKTRVITYRIANLILNHKIYPNQILAVTFTNKAAEEMRNRCRSLLPEGTAEPLVRTFHSLCLYLLRREGKVLGLGSNFTVYDSDMQESLIKEILKSKDMDTKEFRPSSLANQFSQAKDSFLTAEEFAKKKVDDAYSKTIASVFLEYEKRKDLRNALDFGDLILKTVILFRDFPVILEKYQRLWKYIMVDEYQDTNKIQYHLVQSLSSFHKNLCVVGDDDQSIYSWRGADISNILNFKKDYPEAVVVKLEENYRSTRTIIESAAALISHNKQRTNKTLRTENPLGDKIKFTSFQNEMEEAEGIVQKIQVGARKGQKYSNFAIFYRTNSQSRYFEEALRKRAIPYKIFGGFRFFDRKEVKDLIAYLSVIVNPVDSTSLLRIINSPPRGIGDTTVNRILKYSVEEGLSLYECLHKQVPDIKKGTLQKLNSLYRMFDSEMEDLGKKTPSEIAYDVLEHSGYREYLENEGTEDSFSRLSNLNEFVNALKEYEETNPEATLEEYLSSISLITSEENTKDLPDYVILMTVHNAKGLEFHHVFMAGMEEGTFPHFLSIDSPEGIEEERRLAYVAITRARKHLDISYSRFTRKFGEVDARFPSQFLEEIPKEYMEGEFTETKYGVRRPEVTPRAERFQKSEEKFESIQAKVGNGEFQVGTKVRHKVYGEGRILSISGSGDNRKVEVRFGSHLDKKFLLAYTPLEIIS</sequence>
<dbReference type="InterPro" id="IPR014016">
    <property type="entry name" value="UvrD-like_ATP-bd"/>
</dbReference>
<dbReference type="GO" id="GO:0000725">
    <property type="term" value="P:recombinational repair"/>
    <property type="evidence" value="ECO:0007669"/>
    <property type="project" value="TreeGrafter"/>
</dbReference>
<dbReference type="Gene3D" id="1.10.10.160">
    <property type="match status" value="1"/>
</dbReference>
<evidence type="ECO:0000256" key="9">
    <source>
        <dbReference type="ARBA" id="ARBA00034808"/>
    </source>
</evidence>
<evidence type="ECO:0000256" key="6">
    <source>
        <dbReference type="ARBA" id="ARBA00023125"/>
    </source>
</evidence>
<evidence type="ECO:0000259" key="14">
    <source>
        <dbReference type="PROSITE" id="PS51217"/>
    </source>
</evidence>
<evidence type="ECO:0000256" key="4">
    <source>
        <dbReference type="ARBA" id="ARBA00022806"/>
    </source>
</evidence>
<evidence type="ECO:0000256" key="1">
    <source>
        <dbReference type="ARBA" id="ARBA00009922"/>
    </source>
</evidence>
<dbReference type="OrthoDB" id="9810135at2"/>